<dbReference type="InterPro" id="IPR002347">
    <property type="entry name" value="SDR_fam"/>
</dbReference>
<dbReference type="PROSITE" id="PS00061">
    <property type="entry name" value="ADH_SHORT"/>
    <property type="match status" value="1"/>
</dbReference>
<dbReference type="PANTHER" id="PTHR44229">
    <property type="entry name" value="15-HYDROXYPROSTAGLANDIN DEHYDROGENASE [NAD(+)]"/>
    <property type="match status" value="1"/>
</dbReference>
<dbReference type="Gene3D" id="3.40.50.720">
    <property type="entry name" value="NAD(P)-binding Rossmann-like Domain"/>
    <property type="match status" value="1"/>
</dbReference>
<evidence type="ECO:0000256" key="7">
    <source>
        <dbReference type="ARBA" id="ARBA00042026"/>
    </source>
</evidence>
<evidence type="ECO:0000256" key="13">
    <source>
        <dbReference type="ARBA" id="ARBA00048144"/>
    </source>
</evidence>
<comment type="catalytic activity">
    <reaction evidence="19">
        <text>resolvin D2 + NAD(+) = 16-oxoresolvin D2 + NADH + H(+)</text>
        <dbReference type="Rhea" id="RHEA:53588"/>
        <dbReference type="ChEBI" id="CHEBI:15378"/>
        <dbReference type="ChEBI" id="CHEBI:57540"/>
        <dbReference type="ChEBI" id="CHEBI:57945"/>
        <dbReference type="ChEBI" id="CHEBI:133367"/>
        <dbReference type="ChEBI" id="CHEBI:137498"/>
    </reaction>
    <physiologicalReaction direction="left-to-right" evidence="19">
        <dbReference type="Rhea" id="RHEA:53589"/>
    </physiologicalReaction>
</comment>
<evidence type="ECO:0000256" key="19">
    <source>
        <dbReference type="ARBA" id="ARBA00048921"/>
    </source>
</evidence>
<evidence type="ECO:0000256" key="5">
    <source>
        <dbReference type="ARBA" id="ARBA00040276"/>
    </source>
</evidence>
<comment type="catalytic activity">
    <reaction evidence="11">
        <text>14-hydroxy-(4Z,7Z,10Z,12E,16Z,19Z)-docosahexaenoate + NAD(+) = 14-oxo-(4Z,7Z,10Z,12E,16Z,19Z)-docosahexaenoate + NADH + H(+)</text>
        <dbReference type="Rhea" id="RHEA:48952"/>
        <dbReference type="ChEBI" id="CHEBI:15378"/>
        <dbReference type="ChEBI" id="CHEBI:57540"/>
        <dbReference type="ChEBI" id="CHEBI:57945"/>
        <dbReference type="ChEBI" id="CHEBI:90866"/>
        <dbReference type="ChEBI" id="CHEBI:90867"/>
    </reaction>
    <physiologicalReaction direction="left-to-right" evidence="11">
        <dbReference type="Rhea" id="RHEA:48953"/>
    </physiologicalReaction>
</comment>
<name>A0A8J4YLY0_CHIOP</name>
<evidence type="ECO:0000256" key="3">
    <source>
        <dbReference type="ARBA" id="ARBA00038968"/>
    </source>
</evidence>
<evidence type="ECO:0000256" key="4">
    <source>
        <dbReference type="ARBA" id="ARBA00039060"/>
    </source>
</evidence>
<organism evidence="23 24">
    <name type="scientific">Chionoecetes opilio</name>
    <name type="common">Atlantic snow crab</name>
    <name type="synonym">Cancer opilio</name>
    <dbReference type="NCBI Taxonomy" id="41210"/>
    <lineage>
        <taxon>Eukaryota</taxon>
        <taxon>Metazoa</taxon>
        <taxon>Ecdysozoa</taxon>
        <taxon>Arthropoda</taxon>
        <taxon>Crustacea</taxon>
        <taxon>Multicrustacea</taxon>
        <taxon>Malacostraca</taxon>
        <taxon>Eumalacostraca</taxon>
        <taxon>Eucarida</taxon>
        <taxon>Decapoda</taxon>
        <taxon>Pleocyemata</taxon>
        <taxon>Brachyura</taxon>
        <taxon>Eubrachyura</taxon>
        <taxon>Majoidea</taxon>
        <taxon>Majidae</taxon>
        <taxon>Chionoecetes</taxon>
    </lineage>
</organism>
<dbReference type="EMBL" id="JACEEZ010004788">
    <property type="protein sequence ID" value="KAG0726144.1"/>
    <property type="molecule type" value="Genomic_DNA"/>
</dbReference>
<proteinExistence type="inferred from homology"/>
<evidence type="ECO:0000256" key="1">
    <source>
        <dbReference type="ARBA" id="ARBA00006484"/>
    </source>
</evidence>
<evidence type="ECO:0000256" key="21">
    <source>
        <dbReference type="ARBA" id="ARBA00049188"/>
    </source>
</evidence>
<evidence type="ECO:0000256" key="22">
    <source>
        <dbReference type="RuleBase" id="RU000363"/>
    </source>
</evidence>
<evidence type="ECO:0000256" key="16">
    <source>
        <dbReference type="ARBA" id="ARBA00048535"/>
    </source>
</evidence>
<evidence type="ECO:0000256" key="10">
    <source>
        <dbReference type="ARBA" id="ARBA00047672"/>
    </source>
</evidence>
<dbReference type="EC" id="1.1.1.141" evidence="3"/>
<comment type="caution">
    <text evidence="23">The sequence shown here is derived from an EMBL/GenBank/DDBJ whole genome shotgun (WGS) entry which is preliminary data.</text>
</comment>
<dbReference type="GO" id="GO:0005737">
    <property type="term" value="C:cytoplasm"/>
    <property type="evidence" value="ECO:0007669"/>
    <property type="project" value="TreeGrafter"/>
</dbReference>
<dbReference type="InterPro" id="IPR036291">
    <property type="entry name" value="NAD(P)-bd_dom_sf"/>
</dbReference>
<dbReference type="SUPFAM" id="SSF51735">
    <property type="entry name" value="NAD(P)-binding Rossmann-fold domains"/>
    <property type="match status" value="1"/>
</dbReference>
<evidence type="ECO:0000256" key="18">
    <source>
        <dbReference type="ARBA" id="ARBA00048739"/>
    </source>
</evidence>
<comment type="catalytic activity">
    <reaction evidence="12">
        <text>15-oxo-(5S,6R)-dihydroxy-(7E,9E,11Z)-eicosatrienoate + NADH + H(+) = (5S,6R,15S)-trihydroxy-(7E,9E,11Z)-eicosatrienoate + NAD(+)</text>
        <dbReference type="Rhea" id="RHEA:41596"/>
        <dbReference type="ChEBI" id="CHEBI:15378"/>
        <dbReference type="ChEBI" id="CHEBI:57540"/>
        <dbReference type="ChEBI" id="CHEBI:57945"/>
        <dbReference type="ChEBI" id="CHEBI:78325"/>
        <dbReference type="ChEBI" id="CHEBI:78329"/>
    </reaction>
    <physiologicalReaction direction="left-to-right" evidence="12">
        <dbReference type="Rhea" id="RHEA:41597"/>
    </physiologicalReaction>
</comment>
<comment type="catalytic activity">
    <reaction evidence="15">
        <text>resolvin D2 + NAD(+) = 7-oxoresolvin D2 + NADH + H(+)</text>
        <dbReference type="Rhea" id="RHEA:53584"/>
        <dbReference type="ChEBI" id="CHEBI:15378"/>
        <dbReference type="ChEBI" id="CHEBI:57540"/>
        <dbReference type="ChEBI" id="CHEBI:57945"/>
        <dbReference type="ChEBI" id="CHEBI:133367"/>
        <dbReference type="ChEBI" id="CHEBI:137497"/>
    </reaction>
    <physiologicalReaction direction="left-to-right" evidence="15">
        <dbReference type="Rhea" id="RHEA:53585"/>
    </physiologicalReaction>
</comment>
<comment type="catalytic activity">
    <reaction evidence="14">
        <text>resolvin D1 + NAD(+) = 17-oxoresolvin D1 + NADH + H(+)</text>
        <dbReference type="Rhea" id="RHEA:50128"/>
        <dbReference type="ChEBI" id="CHEBI:15378"/>
        <dbReference type="ChEBI" id="CHEBI:57540"/>
        <dbReference type="ChEBI" id="CHEBI:57945"/>
        <dbReference type="ChEBI" id="CHEBI:132079"/>
        <dbReference type="ChEBI" id="CHEBI:132081"/>
    </reaction>
    <physiologicalReaction direction="left-to-right" evidence="14">
        <dbReference type="Rhea" id="RHEA:50129"/>
    </physiologicalReaction>
</comment>
<comment type="catalytic activity">
    <reaction evidence="17">
        <text>prostaglandin A1 + NAD(+) = 15-oxo-prostaglandin A1 + NADH + H(+)</text>
        <dbReference type="Rhea" id="RHEA:41263"/>
        <dbReference type="ChEBI" id="CHEBI:15378"/>
        <dbReference type="ChEBI" id="CHEBI:57398"/>
        <dbReference type="ChEBI" id="CHEBI:57540"/>
        <dbReference type="ChEBI" id="CHEBI:57945"/>
        <dbReference type="ChEBI" id="CHEBI:85072"/>
    </reaction>
    <physiologicalReaction direction="left-to-right" evidence="17">
        <dbReference type="Rhea" id="RHEA:41264"/>
    </physiologicalReaction>
</comment>
<evidence type="ECO:0000256" key="8">
    <source>
        <dbReference type="ARBA" id="ARBA00045705"/>
    </source>
</evidence>
<evidence type="ECO:0000256" key="12">
    <source>
        <dbReference type="ARBA" id="ARBA00048140"/>
    </source>
</evidence>
<comment type="catalytic activity">
    <reaction evidence="21">
        <text>resolvin E1 + NAD(+) = 18-oxo-resolvin E1 + NADH + H(+)</text>
        <dbReference type="Rhea" id="RHEA:49244"/>
        <dbReference type="ChEBI" id="CHEBI:15378"/>
        <dbReference type="ChEBI" id="CHEBI:57540"/>
        <dbReference type="ChEBI" id="CHEBI:57945"/>
        <dbReference type="ChEBI" id="CHEBI:91000"/>
        <dbReference type="ChEBI" id="CHEBI:91001"/>
    </reaction>
    <physiologicalReaction direction="left-to-right" evidence="21">
        <dbReference type="Rhea" id="RHEA:49245"/>
    </physiologicalReaction>
</comment>
<evidence type="ECO:0000313" key="24">
    <source>
        <dbReference type="Proteomes" id="UP000770661"/>
    </source>
</evidence>
<evidence type="ECO:0000256" key="14">
    <source>
        <dbReference type="ARBA" id="ARBA00048170"/>
    </source>
</evidence>
<evidence type="ECO:0000256" key="6">
    <source>
        <dbReference type="ARBA" id="ARBA00041812"/>
    </source>
</evidence>
<dbReference type="GO" id="GO:0047034">
    <property type="term" value="F:15-hydroxyicosatetraenoate dehydrogenase activity"/>
    <property type="evidence" value="ECO:0007669"/>
    <property type="project" value="UniProtKB-EC"/>
</dbReference>
<protein>
    <recommendedName>
        <fullName evidence="5">15-hydroxyprostaglandin dehydrogenase [NAD(+)]</fullName>
        <ecNumber evidence="3">1.1.1.141</ecNumber>
        <ecNumber evidence="4">1.1.1.232</ecNumber>
    </recommendedName>
    <alternativeName>
        <fullName evidence="7">Eicosanoid/docosanoid dehydrogenase [NAD(+)]</fullName>
    </alternativeName>
    <alternativeName>
        <fullName evidence="6">Prostaglandin dehydrogenase 1</fullName>
    </alternativeName>
</protein>
<keyword evidence="2" id="KW-0560">Oxidoreductase</keyword>
<comment type="catalytic activity">
    <reaction evidence="18">
        <text>prostaglandin E2 + NAD(+) = 15-oxoprostaglandin E2 + NADH + H(+)</text>
        <dbReference type="Rhea" id="RHEA:11876"/>
        <dbReference type="ChEBI" id="CHEBI:15378"/>
        <dbReference type="ChEBI" id="CHEBI:57400"/>
        <dbReference type="ChEBI" id="CHEBI:57540"/>
        <dbReference type="ChEBI" id="CHEBI:57945"/>
        <dbReference type="ChEBI" id="CHEBI:606564"/>
        <dbReference type="EC" id="1.1.1.141"/>
    </reaction>
    <physiologicalReaction direction="left-to-right" evidence="18">
        <dbReference type="Rhea" id="RHEA:11877"/>
    </physiologicalReaction>
</comment>
<dbReference type="Proteomes" id="UP000770661">
    <property type="component" value="Unassembled WGS sequence"/>
</dbReference>
<comment type="catalytic activity">
    <reaction evidence="20">
        <text>(15S)-hydroxy-(5Z,8Z,11Z,13E)-eicosatetraenoate + NAD(+) = 15-oxo-(5Z,8Z,11Z,13E)-eicosatetraenoate + NADH + H(+)</text>
        <dbReference type="Rhea" id="RHEA:23260"/>
        <dbReference type="ChEBI" id="CHEBI:15378"/>
        <dbReference type="ChEBI" id="CHEBI:57409"/>
        <dbReference type="ChEBI" id="CHEBI:57410"/>
        <dbReference type="ChEBI" id="CHEBI:57540"/>
        <dbReference type="ChEBI" id="CHEBI:57945"/>
        <dbReference type="EC" id="1.1.1.232"/>
    </reaction>
    <physiologicalReaction direction="left-to-right" evidence="20">
        <dbReference type="Rhea" id="RHEA:23261"/>
    </physiologicalReaction>
</comment>
<comment type="catalytic activity">
    <reaction evidence="16">
        <text>lipoxin A4 + NAD(+) = 15-oxo-(5S,6R)-dihydroxy-(7E,9E,11Z,13E)-eicosatetraenoate + NADH + H(+)</text>
        <dbReference type="Rhea" id="RHEA:41572"/>
        <dbReference type="ChEBI" id="CHEBI:15378"/>
        <dbReference type="ChEBI" id="CHEBI:57540"/>
        <dbReference type="ChEBI" id="CHEBI:57945"/>
        <dbReference type="ChEBI" id="CHEBI:67026"/>
        <dbReference type="ChEBI" id="CHEBI:78311"/>
    </reaction>
    <physiologicalReaction direction="left-to-right" evidence="16">
        <dbReference type="Rhea" id="RHEA:41573"/>
    </physiologicalReaction>
</comment>
<evidence type="ECO:0000256" key="15">
    <source>
        <dbReference type="ARBA" id="ARBA00048393"/>
    </source>
</evidence>
<comment type="catalytic activity">
    <reaction evidence="13">
        <text>(11R)-hydroxy-(5Z,8Z,12E,14Z)-eicosatetraenoate + NAD(+) = 11-oxo-(5Z,8Z,12E,14Z)-eicosatetraenoate + NADH + H(+)</text>
        <dbReference type="Rhea" id="RHEA:48640"/>
        <dbReference type="ChEBI" id="CHEBI:15378"/>
        <dbReference type="ChEBI" id="CHEBI:57540"/>
        <dbReference type="ChEBI" id="CHEBI:57945"/>
        <dbReference type="ChEBI" id="CHEBI:78836"/>
        <dbReference type="ChEBI" id="CHEBI:90697"/>
    </reaction>
    <physiologicalReaction direction="left-to-right" evidence="13">
        <dbReference type="Rhea" id="RHEA:48641"/>
    </physiologicalReaction>
</comment>
<reference evidence="23" key="1">
    <citation type="submission" date="2020-07" db="EMBL/GenBank/DDBJ databases">
        <title>The High-quality genome of the commercially important snow crab, Chionoecetes opilio.</title>
        <authorList>
            <person name="Jeong J.-H."/>
            <person name="Ryu S."/>
        </authorList>
    </citation>
    <scope>NUCLEOTIDE SEQUENCE</scope>
    <source>
        <strain evidence="23">MADBK_172401_WGS</strain>
        <tissue evidence="23">Digestive gland</tissue>
    </source>
</reference>
<evidence type="ECO:0000256" key="11">
    <source>
        <dbReference type="ARBA" id="ARBA00048008"/>
    </source>
</evidence>
<comment type="catalytic activity">
    <reaction evidence="10">
        <text>resolvin D1 + NAD(+) = 8-oxoresolvin D1 + NADH + H(+)</text>
        <dbReference type="Rhea" id="RHEA:50124"/>
        <dbReference type="ChEBI" id="CHEBI:15378"/>
        <dbReference type="ChEBI" id="CHEBI:57540"/>
        <dbReference type="ChEBI" id="CHEBI:57945"/>
        <dbReference type="ChEBI" id="CHEBI:132079"/>
        <dbReference type="ChEBI" id="CHEBI:132080"/>
    </reaction>
    <physiologicalReaction direction="left-to-right" evidence="10">
        <dbReference type="Rhea" id="RHEA:50125"/>
    </physiologicalReaction>
</comment>
<dbReference type="Pfam" id="PF00106">
    <property type="entry name" value="adh_short"/>
    <property type="match status" value="1"/>
</dbReference>
<dbReference type="EC" id="1.1.1.232" evidence="4"/>
<sequence length="226" mass="23638">MGEVCVADIDSEQGEATVGELQARHGPDKVTFFTCDVTKDEHFKGAWDAAEEKLGPINLLINNAGIGNEQEWHKTVEVNLGGCMRGTLLALDRMGTNKGGAGGVVVNIASIVGLKANPFGPVYSATKHAIVGLTRSLGSDFHLKVSGVKVQALCPSLVKTELLANAMKKAFSPEVAKAMGQFASGLGNMTADNVADALLKLVTEGTNGGCLVVEAEKDPYYVPAPI</sequence>
<dbReference type="GO" id="GO:0016404">
    <property type="term" value="F:15-hydroxyprostaglandin dehydrogenase (NAD+) activity"/>
    <property type="evidence" value="ECO:0007669"/>
    <property type="project" value="UniProtKB-EC"/>
</dbReference>
<evidence type="ECO:0000256" key="20">
    <source>
        <dbReference type="ARBA" id="ARBA00049151"/>
    </source>
</evidence>
<comment type="catalytic activity">
    <reaction evidence="9">
        <text>prostaglandin E1 + NAD(+) = 15-oxoprostaglandin E1 + NADH + H(+)</text>
        <dbReference type="Rhea" id="RHEA:16477"/>
        <dbReference type="ChEBI" id="CHEBI:15378"/>
        <dbReference type="ChEBI" id="CHEBI:57397"/>
        <dbReference type="ChEBI" id="CHEBI:57401"/>
        <dbReference type="ChEBI" id="CHEBI:57540"/>
        <dbReference type="ChEBI" id="CHEBI:57945"/>
    </reaction>
    <physiologicalReaction direction="left-to-right" evidence="9">
        <dbReference type="Rhea" id="RHEA:16478"/>
    </physiologicalReaction>
</comment>
<evidence type="ECO:0000313" key="23">
    <source>
        <dbReference type="EMBL" id="KAG0726144.1"/>
    </source>
</evidence>
<accession>A0A8J4YLY0</accession>
<comment type="function">
    <text evidence="8">Catalyzes the NAD-dependent dehydrogenation (oxidation) of a broad array of hydroxylated polyunsaturated fatty acids (mainly eicosanoids and docosanoids, including prostaglandins, lipoxins and resolvins), yielding their corresponding keto (oxo) metabolites. Decreases the levels of the pro-proliferative prostaglandins such as prostaglandin E2 (whose activity is increased in cancer because of an increase in the expression of cyclooxygenase 2) and generates oxo-fatty acid products that can profoundly influence cell function by abrogating pro-inflammatory cytokine expression. Converts resolvins E1, D1 and D2 to their oxo products, which represents a mode of resolvin inactivation. Resolvin E1 plays important roles during the resolution phase of acute inflammation, while resolvins D1 and D2 have a unique role in obesity-induced adipose inflammation.</text>
</comment>
<dbReference type="InterPro" id="IPR020904">
    <property type="entry name" value="Sc_DH/Rdtase_CS"/>
</dbReference>
<dbReference type="OrthoDB" id="6368354at2759"/>
<keyword evidence="24" id="KW-1185">Reference proteome</keyword>
<dbReference type="PRINTS" id="PR00080">
    <property type="entry name" value="SDRFAMILY"/>
</dbReference>
<dbReference type="PRINTS" id="PR01167">
    <property type="entry name" value="INSADHFAMILY"/>
</dbReference>
<evidence type="ECO:0000256" key="17">
    <source>
        <dbReference type="ARBA" id="ARBA00048611"/>
    </source>
</evidence>
<gene>
    <name evidence="23" type="primary">HPGD</name>
    <name evidence="23" type="ORF">GWK47_037178</name>
</gene>
<comment type="similarity">
    <text evidence="1 22">Belongs to the short-chain dehydrogenases/reductases (SDR) family.</text>
</comment>
<dbReference type="PANTHER" id="PTHR44229:SF4">
    <property type="entry name" value="15-HYDROXYPROSTAGLANDIN DEHYDROGENASE [NAD(+)]"/>
    <property type="match status" value="1"/>
</dbReference>
<evidence type="ECO:0000256" key="9">
    <source>
        <dbReference type="ARBA" id="ARBA00047325"/>
    </source>
</evidence>
<evidence type="ECO:0000256" key="2">
    <source>
        <dbReference type="ARBA" id="ARBA00023002"/>
    </source>
</evidence>
<dbReference type="AlphaFoldDB" id="A0A8J4YLY0"/>